<accession>A0ABP5LRV0</accession>
<comment type="caution">
    <text evidence="1">The sequence shown here is derived from an EMBL/GenBank/DDBJ whole genome shotgun (WGS) entry which is preliminary data.</text>
</comment>
<dbReference type="Proteomes" id="UP001422759">
    <property type="component" value="Unassembled WGS sequence"/>
</dbReference>
<proteinExistence type="predicted"/>
<keyword evidence="2" id="KW-1185">Reference proteome</keyword>
<name>A0ABP5LRV0_9ACTN</name>
<evidence type="ECO:0000313" key="1">
    <source>
        <dbReference type="EMBL" id="GAA2149396.1"/>
    </source>
</evidence>
<organism evidence="1 2">
    <name type="scientific">Kitasatospora kazusensis</name>
    <dbReference type="NCBI Taxonomy" id="407974"/>
    <lineage>
        <taxon>Bacteria</taxon>
        <taxon>Bacillati</taxon>
        <taxon>Actinomycetota</taxon>
        <taxon>Actinomycetes</taxon>
        <taxon>Kitasatosporales</taxon>
        <taxon>Streptomycetaceae</taxon>
        <taxon>Kitasatospora</taxon>
    </lineage>
</organism>
<sequence>MTTKIRRSAGTKTLSDVLLSALRGRRFSTEQDLADLREGTTLKVLCMSTTLGTVKMLSVGKGRKIPHLSSGHLLLAADRITWQNKASNEIVAVQGPFALTPSEKKTAHWKFARFDLVAAGQQHVVVIPKADVALVTQVLEAAGS</sequence>
<protein>
    <submittedName>
        <fullName evidence="1">Uncharacterized protein</fullName>
    </submittedName>
</protein>
<dbReference type="EMBL" id="BAAANT010000026">
    <property type="protein sequence ID" value="GAA2149396.1"/>
    <property type="molecule type" value="Genomic_DNA"/>
</dbReference>
<gene>
    <name evidence="1" type="ORF">GCM10009760_42500</name>
</gene>
<dbReference type="RefSeq" id="WP_344467434.1">
    <property type="nucleotide sequence ID" value="NZ_BAAANT010000026.1"/>
</dbReference>
<reference evidence="2" key="1">
    <citation type="journal article" date="2019" name="Int. J. Syst. Evol. Microbiol.">
        <title>The Global Catalogue of Microorganisms (GCM) 10K type strain sequencing project: providing services to taxonomists for standard genome sequencing and annotation.</title>
        <authorList>
            <consortium name="The Broad Institute Genomics Platform"/>
            <consortium name="The Broad Institute Genome Sequencing Center for Infectious Disease"/>
            <person name="Wu L."/>
            <person name="Ma J."/>
        </authorList>
    </citation>
    <scope>NUCLEOTIDE SEQUENCE [LARGE SCALE GENOMIC DNA]</scope>
    <source>
        <strain evidence="2">JCM 14560</strain>
    </source>
</reference>
<evidence type="ECO:0000313" key="2">
    <source>
        <dbReference type="Proteomes" id="UP001422759"/>
    </source>
</evidence>